<dbReference type="GO" id="GO:0022857">
    <property type="term" value="F:transmembrane transporter activity"/>
    <property type="evidence" value="ECO:0007669"/>
    <property type="project" value="InterPro"/>
</dbReference>
<evidence type="ECO:0000256" key="4">
    <source>
        <dbReference type="ARBA" id="ARBA00022989"/>
    </source>
</evidence>
<feature type="transmembrane region" description="Helical" evidence="8">
    <location>
        <begin position="339"/>
        <end position="357"/>
    </location>
</feature>
<comment type="subcellular location">
    <subcellularLocation>
        <location evidence="1">Membrane</location>
        <topology evidence="1">Multi-pass membrane protein</topology>
    </subcellularLocation>
</comment>
<dbReference type="FunFam" id="1.20.1250.20:FF:000065">
    <property type="entry name" value="Putative MFS pantothenate transporter"/>
    <property type="match status" value="1"/>
</dbReference>
<dbReference type="GO" id="GO:0016020">
    <property type="term" value="C:membrane"/>
    <property type="evidence" value="ECO:0007669"/>
    <property type="project" value="UniProtKB-SubCell"/>
</dbReference>
<feature type="transmembrane region" description="Helical" evidence="8">
    <location>
        <begin position="266"/>
        <end position="288"/>
    </location>
</feature>
<feature type="transmembrane region" description="Helical" evidence="8">
    <location>
        <begin position="466"/>
        <end position="487"/>
    </location>
</feature>
<dbReference type="Pfam" id="PF07690">
    <property type="entry name" value="MFS_1"/>
    <property type="match status" value="1"/>
</dbReference>
<dbReference type="SUPFAM" id="SSF103473">
    <property type="entry name" value="MFS general substrate transporter"/>
    <property type="match status" value="1"/>
</dbReference>
<evidence type="ECO:0000313" key="9">
    <source>
        <dbReference type="EMBL" id="GMG23341.1"/>
    </source>
</evidence>
<feature type="transmembrane region" description="Helical" evidence="8">
    <location>
        <begin position="499"/>
        <end position="521"/>
    </location>
</feature>
<name>A0A9W6YUD1_AMBMO</name>
<comment type="similarity">
    <text evidence="6">Belongs to the major facilitator superfamily. Allantoate permease family.</text>
</comment>
<feature type="transmembrane region" description="Helical" evidence="8">
    <location>
        <begin position="232"/>
        <end position="254"/>
    </location>
</feature>
<evidence type="ECO:0000256" key="8">
    <source>
        <dbReference type="SAM" id="Phobius"/>
    </source>
</evidence>
<evidence type="ECO:0000256" key="1">
    <source>
        <dbReference type="ARBA" id="ARBA00004141"/>
    </source>
</evidence>
<feature type="compositionally biased region" description="Basic and acidic residues" evidence="7">
    <location>
        <begin position="562"/>
        <end position="574"/>
    </location>
</feature>
<feature type="transmembrane region" description="Helical" evidence="8">
    <location>
        <begin position="377"/>
        <end position="399"/>
    </location>
</feature>
<evidence type="ECO:0000256" key="3">
    <source>
        <dbReference type="ARBA" id="ARBA00022692"/>
    </source>
</evidence>
<evidence type="ECO:0000256" key="2">
    <source>
        <dbReference type="ARBA" id="ARBA00022448"/>
    </source>
</evidence>
<feature type="transmembrane region" description="Helical" evidence="8">
    <location>
        <begin position="199"/>
        <end position="220"/>
    </location>
</feature>
<protein>
    <submittedName>
        <fullName evidence="9">Unnamed protein product</fullName>
    </submittedName>
</protein>
<organism evidence="9 10">
    <name type="scientific">Ambrosiozyma monospora</name>
    <name type="common">Yeast</name>
    <name type="synonym">Endomycopsis monosporus</name>
    <dbReference type="NCBI Taxonomy" id="43982"/>
    <lineage>
        <taxon>Eukaryota</taxon>
        <taxon>Fungi</taxon>
        <taxon>Dikarya</taxon>
        <taxon>Ascomycota</taxon>
        <taxon>Saccharomycotina</taxon>
        <taxon>Pichiomycetes</taxon>
        <taxon>Pichiales</taxon>
        <taxon>Pichiaceae</taxon>
        <taxon>Ambrosiozyma</taxon>
    </lineage>
</organism>
<dbReference type="InterPro" id="IPR036259">
    <property type="entry name" value="MFS_trans_sf"/>
</dbReference>
<dbReference type="EMBL" id="BSXU01001063">
    <property type="protein sequence ID" value="GMG23341.1"/>
    <property type="molecule type" value="Genomic_DNA"/>
</dbReference>
<comment type="caution">
    <text evidence="9">The sequence shown here is derived from an EMBL/GenBank/DDBJ whole genome shotgun (WGS) entry which is preliminary data.</text>
</comment>
<keyword evidence="3 8" id="KW-0812">Transmembrane</keyword>
<keyword evidence="5 8" id="KW-0472">Membrane</keyword>
<dbReference type="AlphaFoldDB" id="A0A9W6YUD1"/>
<dbReference type="InterPro" id="IPR011701">
    <property type="entry name" value="MFS"/>
</dbReference>
<feature type="region of interest" description="Disordered" evidence="7">
    <location>
        <begin position="559"/>
        <end position="580"/>
    </location>
</feature>
<dbReference type="PANTHER" id="PTHR43791:SF15">
    <property type="entry name" value="TRANSPORTER SEO1-RELATED"/>
    <property type="match status" value="1"/>
</dbReference>
<keyword evidence="10" id="KW-1185">Reference proteome</keyword>
<evidence type="ECO:0000256" key="5">
    <source>
        <dbReference type="ARBA" id="ARBA00023136"/>
    </source>
</evidence>
<gene>
    <name evidence="9" type="ORF">Amon01_000277400</name>
</gene>
<sequence length="580" mass="67289">MSKVWKFLPHLRHIDDPHDYSKPYVNDQGKLNDVEDDPNFIQLKDGQWVKIKEYRDEADRPWWKFFDEFEYRETTEESKNYKWYQWFEDGTTPEEKKLICKLDLFIAFYAFVGYWIKYIDTQNLNNAYISKMKEDLNMQGNDLINTQTLFQAASVIFSIPSMFLMPRVPLTYLMFFMELGWSVFTLGIFKVTTVSQLQALRWFVGAFEGMYFPCIHYLLASWYKPTEVARRGALFYMGQFLGVLTAGLIASSTYDSLDGVHGLAGWRWMYLIDGILSSVVAILALLFIPGTPFNPYSLWLTDNEIILARRRMHKNGSDINAHVKAFFDKGTWKTVATSWQVYFLSFINMLGFNTNNASSGSFTLWLKSLDKWSVGRVNQLGTIAPGLGMVYILIVCFGADITRKRFAFIAFSFIMTFLSNIILSIWDVPYAAKWFGFCSGYWAWSQSSVFNPMISDFFRRDNNVRSIAWTIIYVMGNQSSVWIGRLIWQTVDQPKYHKGFTTCAAFSIAFAVLICIAYIPYKRDERHEALLNGIYIYNSKHGEVPDIAERKAGTGVKLHQNFSEKESESREKQEATVNVY</sequence>
<dbReference type="Proteomes" id="UP001165063">
    <property type="component" value="Unassembled WGS sequence"/>
</dbReference>
<dbReference type="PANTHER" id="PTHR43791">
    <property type="entry name" value="PERMEASE-RELATED"/>
    <property type="match status" value="1"/>
</dbReference>
<accession>A0A9W6YUD1</accession>
<keyword evidence="2" id="KW-0813">Transport</keyword>
<dbReference type="OrthoDB" id="3639251at2759"/>
<dbReference type="Gene3D" id="1.20.1250.20">
    <property type="entry name" value="MFS general substrate transporter like domains"/>
    <property type="match status" value="1"/>
</dbReference>
<reference evidence="9" key="1">
    <citation type="submission" date="2023-04" db="EMBL/GenBank/DDBJ databases">
        <title>Ambrosiozyma monospora NBRC 1965.</title>
        <authorList>
            <person name="Ichikawa N."/>
            <person name="Sato H."/>
            <person name="Tonouchi N."/>
        </authorList>
    </citation>
    <scope>NUCLEOTIDE SEQUENCE</scope>
    <source>
        <strain evidence="9">NBRC 1965</strain>
    </source>
</reference>
<keyword evidence="4 8" id="KW-1133">Transmembrane helix</keyword>
<evidence type="ECO:0000313" key="10">
    <source>
        <dbReference type="Proteomes" id="UP001165063"/>
    </source>
</evidence>
<evidence type="ECO:0000256" key="7">
    <source>
        <dbReference type="SAM" id="MobiDB-lite"/>
    </source>
</evidence>
<evidence type="ECO:0000256" key="6">
    <source>
        <dbReference type="ARBA" id="ARBA00037968"/>
    </source>
</evidence>
<feature type="transmembrane region" description="Helical" evidence="8">
    <location>
        <begin position="406"/>
        <end position="426"/>
    </location>
</feature>
<proteinExistence type="inferred from homology"/>